<dbReference type="FunFam" id="3.80.10.10:FF:000213">
    <property type="entry name" value="Tyrosine-sulfated glycopeptide receptor 1"/>
    <property type="match status" value="1"/>
</dbReference>
<keyword evidence="10" id="KW-0472">Membrane</keyword>
<feature type="chain" id="PRO_5041379643" description="Leucine-rich repeat-containing N-terminal plant-type domain-containing protein" evidence="13">
    <location>
        <begin position="24"/>
        <end position="994"/>
    </location>
</feature>
<protein>
    <recommendedName>
        <fullName evidence="18">Leucine-rich repeat-containing N-terminal plant-type domain-containing protein</fullName>
    </recommendedName>
</protein>
<dbReference type="InterPro" id="IPR003591">
    <property type="entry name" value="Leu-rich_rpt_typical-subtyp"/>
</dbReference>
<keyword evidence="8" id="KW-0677">Repeat</keyword>
<dbReference type="Gene3D" id="3.80.10.10">
    <property type="entry name" value="Ribonuclease Inhibitor"/>
    <property type="match status" value="5"/>
</dbReference>
<evidence type="ECO:0000256" key="8">
    <source>
        <dbReference type="ARBA" id="ARBA00022737"/>
    </source>
</evidence>
<evidence type="ECO:0000256" key="3">
    <source>
        <dbReference type="ARBA" id="ARBA00022475"/>
    </source>
</evidence>
<dbReference type="Pfam" id="PF23598">
    <property type="entry name" value="LRR_14"/>
    <property type="match status" value="1"/>
</dbReference>
<dbReference type="FunFam" id="3.80.10.10:FF:000095">
    <property type="entry name" value="LRR receptor-like serine/threonine-protein kinase GSO1"/>
    <property type="match status" value="1"/>
</dbReference>
<evidence type="ECO:0000256" key="11">
    <source>
        <dbReference type="ARBA" id="ARBA00023170"/>
    </source>
</evidence>
<dbReference type="InterPro" id="IPR001611">
    <property type="entry name" value="Leu-rich_rpt"/>
</dbReference>
<dbReference type="SUPFAM" id="SSF52047">
    <property type="entry name" value="RNI-like"/>
    <property type="match status" value="1"/>
</dbReference>
<evidence type="ECO:0000256" key="5">
    <source>
        <dbReference type="ARBA" id="ARBA00022614"/>
    </source>
</evidence>
<accession>A0AA38WPL2</accession>
<dbReference type="AlphaFoldDB" id="A0AA38WPL2"/>
<dbReference type="InterPro" id="IPR032675">
    <property type="entry name" value="LRR_dom_sf"/>
</dbReference>
<dbReference type="PANTHER" id="PTHR48052">
    <property type="entry name" value="UNNAMED PRODUCT"/>
    <property type="match status" value="1"/>
</dbReference>
<dbReference type="Pfam" id="PF13855">
    <property type="entry name" value="LRR_8"/>
    <property type="match status" value="3"/>
</dbReference>
<dbReference type="SMART" id="SM00365">
    <property type="entry name" value="LRR_SD22"/>
    <property type="match status" value="9"/>
</dbReference>
<keyword evidence="7 13" id="KW-0732">Signal</keyword>
<evidence type="ECO:0000256" key="9">
    <source>
        <dbReference type="ARBA" id="ARBA00022989"/>
    </source>
</evidence>
<evidence type="ECO:0000313" key="17">
    <source>
        <dbReference type="Proteomes" id="UP001172457"/>
    </source>
</evidence>
<evidence type="ECO:0000256" key="4">
    <source>
        <dbReference type="ARBA" id="ARBA00022553"/>
    </source>
</evidence>
<comment type="caution">
    <text evidence="16">The sequence shown here is derived from an EMBL/GenBank/DDBJ whole genome shotgun (WGS) entry which is preliminary data.</text>
</comment>
<organism evidence="16 17">
    <name type="scientific">Centaurea solstitialis</name>
    <name type="common">yellow star-thistle</name>
    <dbReference type="NCBI Taxonomy" id="347529"/>
    <lineage>
        <taxon>Eukaryota</taxon>
        <taxon>Viridiplantae</taxon>
        <taxon>Streptophyta</taxon>
        <taxon>Embryophyta</taxon>
        <taxon>Tracheophyta</taxon>
        <taxon>Spermatophyta</taxon>
        <taxon>Magnoliopsida</taxon>
        <taxon>eudicotyledons</taxon>
        <taxon>Gunneridae</taxon>
        <taxon>Pentapetalae</taxon>
        <taxon>asterids</taxon>
        <taxon>campanulids</taxon>
        <taxon>Asterales</taxon>
        <taxon>Asteraceae</taxon>
        <taxon>Carduoideae</taxon>
        <taxon>Cardueae</taxon>
        <taxon>Centaureinae</taxon>
        <taxon>Centaurea</taxon>
    </lineage>
</organism>
<dbReference type="EMBL" id="JARYMX010000003">
    <property type="protein sequence ID" value="KAJ9556131.1"/>
    <property type="molecule type" value="Genomic_DNA"/>
</dbReference>
<evidence type="ECO:0000256" key="10">
    <source>
        <dbReference type="ARBA" id="ARBA00023136"/>
    </source>
</evidence>
<evidence type="ECO:0000256" key="7">
    <source>
        <dbReference type="ARBA" id="ARBA00022729"/>
    </source>
</evidence>
<keyword evidence="4" id="KW-0597">Phosphoprotein</keyword>
<evidence type="ECO:0000259" key="14">
    <source>
        <dbReference type="Pfam" id="PF08263"/>
    </source>
</evidence>
<evidence type="ECO:0000256" key="6">
    <source>
        <dbReference type="ARBA" id="ARBA00022692"/>
    </source>
</evidence>
<keyword evidence="12" id="KW-0325">Glycoprotein</keyword>
<evidence type="ECO:0000256" key="13">
    <source>
        <dbReference type="SAM" id="SignalP"/>
    </source>
</evidence>
<dbReference type="GO" id="GO:0006952">
    <property type="term" value="P:defense response"/>
    <property type="evidence" value="ECO:0007669"/>
    <property type="project" value="UniProtKB-ARBA"/>
</dbReference>
<dbReference type="InterPro" id="IPR055414">
    <property type="entry name" value="LRR_R13L4/SHOC2-like"/>
</dbReference>
<name>A0AA38WPL2_9ASTR</name>
<dbReference type="PRINTS" id="PR00019">
    <property type="entry name" value="LEURICHRPT"/>
</dbReference>
<evidence type="ECO:0000256" key="2">
    <source>
        <dbReference type="ARBA" id="ARBA00009592"/>
    </source>
</evidence>
<evidence type="ECO:0000256" key="12">
    <source>
        <dbReference type="ARBA" id="ARBA00023180"/>
    </source>
</evidence>
<dbReference type="SUPFAM" id="SSF52058">
    <property type="entry name" value="L domain-like"/>
    <property type="match status" value="2"/>
</dbReference>
<evidence type="ECO:0000259" key="15">
    <source>
        <dbReference type="Pfam" id="PF23598"/>
    </source>
</evidence>
<dbReference type="SMART" id="SM00369">
    <property type="entry name" value="LRR_TYP"/>
    <property type="match status" value="12"/>
</dbReference>
<comment type="similarity">
    <text evidence="2">Belongs to the RLP family.</text>
</comment>
<dbReference type="Proteomes" id="UP001172457">
    <property type="component" value="Chromosome 3"/>
</dbReference>
<dbReference type="InterPro" id="IPR013210">
    <property type="entry name" value="LRR_N_plant-typ"/>
</dbReference>
<keyword evidence="11" id="KW-0675">Receptor</keyword>
<keyword evidence="3" id="KW-1003">Cell membrane</keyword>
<gene>
    <name evidence="16" type="ORF">OSB04_010745</name>
</gene>
<dbReference type="Pfam" id="PF00560">
    <property type="entry name" value="LRR_1"/>
    <property type="match status" value="4"/>
</dbReference>
<keyword evidence="9" id="KW-1133">Transmembrane helix</keyword>
<feature type="signal peptide" evidence="13">
    <location>
        <begin position="1"/>
        <end position="23"/>
    </location>
</feature>
<feature type="domain" description="Disease resistance R13L4/SHOC-2-like LRR" evidence="15">
    <location>
        <begin position="103"/>
        <end position="240"/>
    </location>
</feature>
<reference evidence="16" key="1">
    <citation type="submission" date="2023-03" db="EMBL/GenBank/DDBJ databases">
        <title>Chromosome-scale reference genome and RAD-based genetic map of yellow starthistle (Centaurea solstitialis) reveal putative structural variation and QTLs associated with invader traits.</title>
        <authorList>
            <person name="Reatini B."/>
            <person name="Cang F.A."/>
            <person name="Jiang Q."/>
            <person name="Mckibben M.T.W."/>
            <person name="Barker M.S."/>
            <person name="Rieseberg L.H."/>
            <person name="Dlugosch K.M."/>
        </authorList>
    </citation>
    <scope>NUCLEOTIDE SEQUENCE</scope>
    <source>
        <strain evidence="16">CAN-66</strain>
        <tissue evidence="16">Leaf</tissue>
    </source>
</reference>
<proteinExistence type="inferred from homology"/>
<evidence type="ECO:0008006" key="18">
    <source>
        <dbReference type="Google" id="ProtNLM"/>
    </source>
</evidence>
<dbReference type="PROSITE" id="PS51450">
    <property type="entry name" value="LRR"/>
    <property type="match status" value="4"/>
</dbReference>
<sequence>MELSPSLLSIFFILTFIPIPSSSCPLHHKQSLLQFKSTLTTIFHSNSDPTAVDYIPFAELDSWNRGSDCCSWARVKCGRTRNVTELHLTYTVPWFIDPVPADVLTPFFEIRSLKVLDISRNFLQGEIPGDGFGNLTELVHLDLNGNTFNGSIPGQIFRLPNLSYLDMSNNSLEGELPPELGSFQDLTTLRLSGNRFHGPIPTELYELESLQVLDVGNNALRGVLAPEVGKLRNLELLELHSNFLSGSIPEEIGNITRLRDFSLANNKFSGGIPSSIEHLNELRSLYLWGNSFSMQIPANIGKLSNIKTLDLSYNRLKGPIPSSMRNMTKLELLWLTGNTLAGEIPPWLFEIKTLKKLLIGGKGNNLIWNNKAKIVPRCRLQHISMTSCRISGHIPKWISSQKNLDHLDLRDNHLTGKFPDWLAEMDIGSILLSDNNLNGSLPSRLFQSPSLGILALSQNNFSGVLPENIGNASAIMIFILSGNKFSGQIPMFIKNIHQLWFLDFTGNKFSGEVPDFGENPLLAYINLSNNELSGESPTTFSTGTQMISLGGNKFSGDLSRNLTNLVNLKHLDLHDNNITGSFEDILARIPGGLQVLNLRNNSVEGFIPRTISNLTSLRILDLSGNNLTGSIPPELGSLERMIEIPDLASSINSLNLFIEFPALILNWKSSFQGLSIHNLDAYSFFDLSNNKICGEIPASLGNLKGLKQLNLSHNNISGLIPTSFGNMKSVETLDLSHNKISGLIPESLTKLDELTYLDVSNNRLTGKIPVGGQMTTMNELKFYANNNGLCGMQIRIKCPRISHRQKNNQEKWKTIMIHGFRNFNRSSDWVFLIDHDHGLLTEFFIYVQILAMIKNDKKNPIGKPIKVSSHEIHELFSSSFSIESHDEMNRTRDTVVRKIQGLDALHIDEDFGISPKISLCEILSSFRPLRFPNEAGISSEVLLFDKSKKEYISKLRLDRPRKDFFQFNIKSENPARKVKTPVNASDHSFKASDF</sequence>
<keyword evidence="17" id="KW-1185">Reference proteome</keyword>
<comment type="subcellular location">
    <subcellularLocation>
        <location evidence="1">Cell membrane</location>
        <topology evidence="1">Single-pass type I membrane protein</topology>
    </subcellularLocation>
</comment>
<dbReference type="FunFam" id="3.80.10.10:FF:000041">
    <property type="entry name" value="LRR receptor-like serine/threonine-protein kinase ERECTA"/>
    <property type="match status" value="1"/>
</dbReference>
<evidence type="ECO:0000256" key="1">
    <source>
        <dbReference type="ARBA" id="ARBA00004251"/>
    </source>
</evidence>
<keyword evidence="5" id="KW-0433">Leucine-rich repeat</keyword>
<dbReference type="Pfam" id="PF08263">
    <property type="entry name" value="LRRNT_2"/>
    <property type="match status" value="1"/>
</dbReference>
<feature type="domain" description="Leucine-rich repeat-containing N-terminal plant-type" evidence="14">
    <location>
        <begin position="29"/>
        <end position="77"/>
    </location>
</feature>
<dbReference type="GO" id="GO:0005886">
    <property type="term" value="C:plasma membrane"/>
    <property type="evidence" value="ECO:0007669"/>
    <property type="project" value="UniProtKB-SubCell"/>
</dbReference>
<dbReference type="FunFam" id="3.80.10.10:FF:000383">
    <property type="entry name" value="Leucine-rich repeat receptor protein kinase EMS1"/>
    <property type="match status" value="1"/>
</dbReference>
<evidence type="ECO:0000313" key="16">
    <source>
        <dbReference type="EMBL" id="KAJ9556131.1"/>
    </source>
</evidence>
<dbReference type="GO" id="GO:0051707">
    <property type="term" value="P:response to other organism"/>
    <property type="evidence" value="ECO:0007669"/>
    <property type="project" value="UniProtKB-ARBA"/>
</dbReference>
<dbReference type="PANTHER" id="PTHR48052:SF8">
    <property type="entry name" value="LRR RECEPTOR-LIKE SERINE_THREONINE-PROTEIN KINASE FLS2"/>
    <property type="match status" value="1"/>
</dbReference>
<keyword evidence="6" id="KW-0812">Transmembrane</keyword>